<dbReference type="EMBL" id="BABS01000036">
    <property type="protein sequence ID" value="GAA08491.1"/>
    <property type="molecule type" value="Genomic_DNA"/>
</dbReference>
<gene>
    <name evidence="1" type="ORF">ATPR_1495</name>
</gene>
<evidence type="ECO:0000313" key="2">
    <source>
        <dbReference type="Proteomes" id="UP000004319"/>
    </source>
</evidence>
<comment type="caution">
    <text evidence="1">The sequence shown here is derived from an EMBL/GenBank/DDBJ whole genome shotgun (WGS) entry which is preliminary data.</text>
</comment>
<proteinExistence type="predicted"/>
<reference evidence="1 2" key="1">
    <citation type="journal article" date="2011" name="Biochem. Biophys. Res. Commun.">
        <title>Increased number of Arginine-based salt bridges contributes to the thermotolerance of thermotolerant acetic acid bacteria, Acetobacter tropicalis SKU1100.</title>
        <authorList>
            <person name="Matsutani M."/>
            <person name="Hirakawa H."/>
            <person name="Nishikura M."/>
            <person name="Soemphol W."/>
            <person name="Ali I.A.I."/>
            <person name="Yakushi T."/>
            <person name="Matsushita K."/>
        </authorList>
    </citation>
    <scope>NUCLEOTIDE SEQUENCE [LARGE SCALE GENOMIC DNA]</scope>
    <source>
        <strain evidence="1 2">NBRC 101654</strain>
    </source>
</reference>
<name>F7VDP6_9PROT</name>
<protein>
    <submittedName>
        <fullName evidence="1">Uncharacterized protein</fullName>
    </submittedName>
</protein>
<dbReference type="AlphaFoldDB" id="F7VDP6"/>
<sequence length="39" mass="4539">MCEAVMRNVPSLPRSRLKWRAGAHSTCILYGAWWNHARL</sequence>
<organism evidence="1 2">
    <name type="scientific">Acetobacter tropicalis NBRC 101654</name>
    <dbReference type="NCBI Taxonomy" id="749388"/>
    <lineage>
        <taxon>Bacteria</taxon>
        <taxon>Pseudomonadati</taxon>
        <taxon>Pseudomonadota</taxon>
        <taxon>Alphaproteobacteria</taxon>
        <taxon>Acetobacterales</taxon>
        <taxon>Acetobacteraceae</taxon>
        <taxon>Acetobacter</taxon>
    </lineage>
</organism>
<evidence type="ECO:0000313" key="1">
    <source>
        <dbReference type="EMBL" id="GAA08491.1"/>
    </source>
</evidence>
<accession>F7VDP6</accession>
<dbReference type="Proteomes" id="UP000004319">
    <property type="component" value="Unassembled WGS sequence"/>
</dbReference>